<dbReference type="CDD" id="cd06223">
    <property type="entry name" value="PRTases_typeI"/>
    <property type="match status" value="1"/>
</dbReference>
<dbReference type="UniPathway" id="UPA00070">
    <property type="reaction ID" value="UER00119"/>
</dbReference>
<keyword evidence="3 6" id="KW-0328">Glycosyltransferase</keyword>
<dbReference type="HAMAP" id="MF_01208">
    <property type="entry name" value="PyrE"/>
    <property type="match status" value="1"/>
</dbReference>
<feature type="binding site" evidence="6">
    <location>
        <position position="102"/>
    </location>
    <ligand>
        <name>5-phospho-alpha-D-ribose 1-diphosphate</name>
        <dbReference type="ChEBI" id="CHEBI:58017"/>
        <note>ligand shared between dimeric partners</note>
    </ligand>
</feature>
<dbReference type="Gene3D" id="3.40.50.2020">
    <property type="match status" value="1"/>
</dbReference>
<evidence type="ECO:0000256" key="2">
    <source>
        <dbReference type="ARBA" id="ARBA00011971"/>
    </source>
</evidence>
<dbReference type="GO" id="GO:0019856">
    <property type="term" value="P:pyrimidine nucleobase biosynthetic process"/>
    <property type="evidence" value="ECO:0007669"/>
    <property type="project" value="TreeGrafter"/>
</dbReference>
<feature type="binding site" evidence="6">
    <location>
        <position position="108"/>
    </location>
    <ligand>
        <name>5-phospho-alpha-D-ribose 1-diphosphate</name>
        <dbReference type="ChEBI" id="CHEBI:58017"/>
        <note>ligand shared between dimeric partners</note>
    </ligand>
</feature>
<dbReference type="GO" id="GO:0000287">
    <property type="term" value="F:magnesium ion binding"/>
    <property type="evidence" value="ECO:0007669"/>
    <property type="project" value="UniProtKB-UniRule"/>
</dbReference>
<keyword evidence="4 6" id="KW-0808">Transferase</keyword>
<evidence type="ECO:0000256" key="6">
    <source>
        <dbReference type="HAMAP-Rule" id="MF_01208"/>
    </source>
</evidence>
<reference evidence="8 9" key="1">
    <citation type="submission" date="2020-08" db="EMBL/GenBank/DDBJ databases">
        <title>Genomic Encyclopedia of Type Strains, Phase IV (KMG-IV): sequencing the most valuable type-strain genomes for metagenomic binning, comparative biology and taxonomic classification.</title>
        <authorList>
            <person name="Goeker M."/>
        </authorList>
    </citation>
    <scope>NUCLEOTIDE SEQUENCE [LARGE SCALE GENOMIC DNA]</scope>
    <source>
        <strain evidence="8 9">DSM 105074</strain>
    </source>
</reference>
<feature type="domain" description="Phosphoribosyltransferase" evidence="7">
    <location>
        <begin position="58"/>
        <end position="163"/>
    </location>
</feature>
<sequence>MSTELKEAVAKRVAELLLEAQAIKLRPEDPFQWSSGWLSPIYCDNRVALSFPGTRTYIKHALADLVQTDFPEAEAVVGVATAGIAQGALVADALELPFAYVRPEPKKHGMGNQIEGRLEPGQKVVVVEDLISTGGSSLKVVEALRAAGIEVVGMIAIFSYGFELARTNFQEKNVKLEVLSHYNELLKAALEQGYVSEDQLQKLTEWRQAPDTWGRVG</sequence>
<dbReference type="Pfam" id="PF00156">
    <property type="entry name" value="Pribosyltran"/>
    <property type="match status" value="1"/>
</dbReference>
<dbReference type="PANTHER" id="PTHR19278:SF9">
    <property type="entry name" value="URIDINE 5'-MONOPHOSPHATE SYNTHASE"/>
    <property type="match status" value="1"/>
</dbReference>
<evidence type="ECO:0000256" key="4">
    <source>
        <dbReference type="ARBA" id="ARBA00022679"/>
    </source>
</evidence>
<dbReference type="InterPro" id="IPR000836">
    <property type="entry name" value="PRTase_dom"/>
</dbReference>
<keyword evidence="9" id="KW-1185">Reference proteome</keyword>
<evidence type="ECO:0000256" key="1">
    <source>
        <dbReference type="ARBA" id="ARBA00004889"/>
    </source>
</evidence>
<comment type="cofactor">
    <cofactor evidence="6">
        <name>Mg(2+)</name>
        <dbReference type="ChEBI" id="CHEBI:18420"/>
    </cofactor>
</comment>
<name>A0A840TJC1_9BACT</name>
<comment type="similarity">
    <text evidence="6">Belongs to the purine/pyrimidine phosphoribosyltransferase family. PyrE subfamily.</text>
</comment>
<dbReference type="Proteomes" id="UP000557307">
    <property type="component" value="Unassembled WGS sequence"/>
</dbReference>
<comment type="caution">
    <text evidence="6">Lacks conserved residue(s) required for the propagation of feature annotation.</text>
</comment>
<feature type="binding site" evidence="6">
    <location>
        <position position="106"/>
    </location>
    <ligand>
        <name>5-phospho-alpha-D-ribose 1-diphosphate</name>
        <dbReference type="ChEBI" id="CHEBI:58017"/>
        <note>ligand shared between dimeric partners</note>
    </ligand>
</feature>
<comment type="pathway">
    <text evidence="1 6">Pyrimidine metabolism; UMP biosynthesis via de novo pathway; UMP from orotate: step 1/2.</text>
</comment>
<feature type="binding site" evidence="6">
    <location>
        <position position="132"/>
    </location>
    <ligand>
        <name>orotate</name>
        <dbReference type="ChEBI" id="CHEBI:30839"/>
    </ligand>
</feature>
<dbReference type="GO" id="GO:0044205">
    <property type="term" value="P:'de novo' UMP biosynthetic process"/>
    <property type="evidence" value="ECO:0007669"/>
    <property type="project" value="UniProtKB-UniRule"/>
</dbReference>
<protein>
    <recommendedName>
        <fullName evidence="2 6">Orotate phosphoribosyltransferase</fullName>
        <shortName evidence="6">OPRT</shortName>
        <shortName evidence="6">OPRTase</shortName>
        <ecNumber evidence="2 6">2.4.2.10</ecNumber>
    </recommendedName>
</protein>
<evidence type="ECO:0000313" key="9">
    <source>
        <dbReference type="Proteomes" id="UP000557307"/>
    </source>
</evidence>
<dbReference type="SUPFAM" id="SSF53271">
    <property type="entry name" value="PRTase-like"/>
    <property type="match status" value="1"/>
</dbReference>
<evidence type="ECO:0000256" key="5">
    <source>
        <dbReference type="ARBA" id="ARBA00022975"/>
    </source>
</evidence>
<comment type="catalytic activity">
    <reaction evidence="6">
        <text>orotidine 5'-phosphate + diphosphate = orotate + 5-phospho-alpha-D-ribose 1-diphosphate</text>
        <dbReference type="Rhea" id="RHEA:10380"/>
        <dbReference type="ChEBI" id="CHEBI:30839"/>
        <dbReference type="ChEBI" id="CHEBI:33019"/>
        <dbReference type="ChEBI" id="CHEBI:57538"/>
        <dbReference type="ChEBI" id="CHEBI:58017"/>
        <dbReference type="EC" id="2.4.2.10"/>
    </reaction>
</comment>
<gene>
    <name evidence="6" type="primary">pyrE</name>
    <name evidence="8" type="ORF">HNQ92_001627</name>
</gene>
<accession>A0A840TJC1</accession>
<dbReference type="EMBL" id="JACHGF010000002">
    <property type="protein sequence ID" value="MBB5283501.1"/>
    <property type="molecule type" value="Genomic_DNA"/>
</dbReference>
<evidence type="ECO:0000256" key="3">
    <source>
        <dbReference type="ARBA" id="ARBA00022676"/>
    </source>
</evidence>
<evidence type="ECO:0000313" key="8">
    <source>
        <dbReference type="EMBL" id="MBB5283501.1"/>
    </source>
</evidence>
<keyword evidence="5 6" id="KW-0665">Pyrimidine biosynthesis</keyword>
<dbReference type="InterPro" id="IPR023031">
    <property type="entry name" value="OPRT"/>
</dbReference>
<comment type="function">
    <text evidence="6">Catalyzes the transfer of a ribosyl phosphate group from 5-phosphoribose 1-diphosphate to orotate, leading to the formation of orotidine monophosphate (OMP).</text>
</comment>
<dbReference type="PANTHER" id="PTHR19278">
    <property type="entry name" value="OROTATE PHOSPHORIBOSYLTRANSFERASE"/>
    <property type="match status" value="1"/>
</dbReference>
<comment type="subunit">
    <text evidence="6">Homodimer.</text>
</comment>
<dbReference type="GO" id="GO:0004588">
    <property type="term" value="F:orotate phosphoribosyltransferase activity"/>
    <property type="evidence" value="ECO:0007669"/>
    <property type="project" value="UniProtKB-UniRule"/>
</dbReference>
<organism evidence="8 9">
    <name type="scientific">Rhabdobacter roseus</name>
    <dbReference type="NCBI Taxonomy" id="1655419"/>
    <lineage>
        <taxon>Bacteria</taxon>
        <taxon>Pseudomonadati</taxon>
        <taxon>Bacteroidota</taxon>
        <taxon>Cytophagia</taxon>
        <taxon>Cytophagales</taxon>
        <taxon>Cytophagaceae</taxon>
        <taxon>Rhabdobacter</taxon>
    </lineage>
</organism>
<proteinExistence type="inferred from homology"/>
<dbReference type="RefSeq" id="WP_184172951.1">
    <property type="nucleotide sequence ID" value="NZ_JACHGF010000002.1"/>
</dbReference>
<evidence type="ECO:0000259" key="7">
    <source>
        <dbReference type="Pfam" id="PF00156"/>
    </source>
</evidence>
<comment type="caution">
    <text evidence="8">The sequence shown here is derived from an EMBL/GenBank/DDBJ whole genome shotgun (WGS) entry which is preliminary data.</text>
</comment>
<dbReference type="AlphaFoldDB" id="A0A840TJC1"/>
<dbReference type="NCBIfam" id="TIGR00336">
    <property type="entry name" value="pyrE"/>
    <property type="match status" value="1"/>
</dbReference>
<keyword evidence="6" id="KW-0460">Magnesium</keyword>
<dbReference type="InterPro" id="IPR029057">
    <property type="entry name" value="PRTase-like"/>
</dbReference>
<feature type="binding site" description="in other chain" evidence="6">
    <location>
        <begin position="128"/>
        <end position="136"/>
    </location>
    <ligand>
        <name>5-phospho-alpha-D-ribose 1-diphosphate</name>
        <dbReference type="ChEBI" id="CHEBI:58017"/>
        <note>ligand shared between dimeric partners</note>
    </ligand>
</feature>
<dbReference type="InterPro" id="IPR004467">
    <property type="entry name" value="Or_phspho_trans_dom"/>
</dbReference>
<dbReference type="EC" id="2.4.2.10" evidence="2 6"/>